<keyword evidence="2" id="KW-1185">Reference proteome</keyword>
<protein>
    <submittedName>
        <fullName evidence="1">Uncharacterized protein</fullName>
    </submittedName>
</protein>
<name>A0AAW2EGG3_9HYME</name>
<dbReference type="AlphaFoldDB" id="A0AAW2EGG3"/>
<evidence type="ECO:0000313" key="2">
    <source>
        <dbReference type="Proteomes" id="UP001430953"/>
    </source>
</evidence>
<evidence type="ECO:0000313" key="1">
    <source>
        <dbReference type="EMBL" id="KAL0101384.1"/>
    </source>
</evidence>
<dbReference type="EMBL" id="JADYXP020000024">
    <property type="protein sequence ID" value="KAL0101384.1"/>
    <property type="molecule type" value="Genomic_DNA"/>
</dbReference>
<sequence length="147" mass="17216">MPIFLPSRGLAAGQQSRREEKKIVYQSYRDSFPIFGWIASWNVKIATIRCWSADGMSGQPEEASCIFQDPEGLRGRTFRHDPIKIKSRFKKKRKKKSTVSSRLTFFRRKPKLNNKNYRYIYILIFTNSCKIFRVHLGEFDLSAISLS</sequence>
<reference evidence="1 2" key="1">
    <citation type="submission" date="2023-03" db="EMBL/GenBank/DDBJ databases">
        <title>High recombination rates correlate with genetic variation in Cardiocondyla obscurior ants.</title>
        <authorList>
            <person name="Errbii M."/>
        </authorList>
    </citation>
    <scope>NUCLEOTIDE SEQUENCE [LARGE SCALE GENOMIC DNA]</scope>
    <source>
        <strain evidence="1">Alpha-2009</strain>
        <tissue evidence="1">Whole body</tissue>
    </source>
</reference>
<proteinExistence type="predicted"/>
<organism evidence="1 2">
    <name type="scientific">Cardiocondyla obscurior</name>
    <dbReference type="NCBI Taxonomy" id="286306"/>
    <lineage>
        <taxon>Eukaryota</taxon>
        <taxon>Metazoa</taxon>
        <taxon>Ecdysozoa</taxon>
        <taxon>Arthropoda</taxon>
        <taxon>Hexapoda</taxon>
        <taxon>Insecta</taxon>
        <taxon>Pterygota</taxon>
        <taxon>Neoptera</taxon>
        <taxon>Endopterygota</taxon>
        <taxon>Hymenoptera</taxon>
        <taxon>Apocrita</taxon>
        <taxon>Aculeata</taxon>
        <taxon>Formicoidea</taxon>
        <taxon>Formicidae</taxon>
        <taxon>Myrmicinae</taxon>
        <taxon>Cardiocondyla</taxon>
    </lineage>
</organism>
<gene>
    <name evidence="1" type="ORF">PUN28_018900</name>
</gene>
<accession>A0AAW2EGG3</accession>
<dbReference type="Proteomes" id="UP001430953">
    <property type="component" value="Unassembled WGS sequence"/>
</dbReference>
<comment type="caution">
    <text evidence="1">The sequence shown here is derived from an EMBL/GenBank/DDBJ whole genome shotgun (WGS) entry which is preliminary data.</text>
</comment>